<keyword evidence="1 5" id="KW-0808">Transferase</keyword>
<protein>
    <submittedName>
        <fullName evidence="5">GNAT family N-acetyltransferase</fullName>
    </submittedName>
</protein>
<feature type="region of interest" description="Disordered" evidence="3">
    <location>
        <begin position="140"/>
        <end position="161"/>
    </location>
</feature>
<evidence type="ECO:0000256" key="1">
    <source>
        <dbReference type="ARBA" id="ARBA00022679"/>
    </source>
</evidence>
<dbReference type="RefSeq" id="WP_152194117.1">
    <property type="nucleotide sequence ID" value="NZ_VUKD01000001.1"/>
</dbReference>
<dbReference type="SUPFAM" id="SSF55729">
    <property type="entry name" value="Acyl-CoA N-acyltransferases (Nat)"/>
    <property type="match status" value="1"/>
</dbReference>
<evidence type="ECO:0000259" key="4">
    <source>
        <dbReference type="PROSITE" id="PS51186"/>
    </source>
</evidence>
<sequence length="161" mass="17646">MKVDIALAGTEEWRTLRDVRLRALAEAPYAFGSTLDRELAFDREDWVGRLAAGRTFFARQGDHVVGLASYYEEEGREGERQLVSMWVDPAARGSGAAPGLVVAVRSAAAAEGARSLTLFVADGNDRARRLYERLGFRSTGERQSLPSDPSIGEERYAVALP</sequence>
<dbReference type="Proteomes" id="UP000437709">
    <property type="component" value="Unassembled WGS sequence"/>
</dbReference>
<dbReference type="PANTHER" id="PTHR43877:SF2">
    <property type="entry name" value="AMINOALKYLPHOSPHONATE N-ACETYLTRANSFERASE-RELATED"/>
    <property type="match status" value="1"/>
</dbReference>
<dbReference type="AlphaFoldDB" id="A0A6N7ELF1"/>
<reference evidence="5 6" key="1">
    <citation type="submission" date="2019-10" db="EMBL/GenBank/DDBJ databases">
        <title>Georgenia wutianyii sp. nov. and Georgenia yuyongxinii sp. nov. isolated from plateau pika (Ochotona curzoniae) in the Qinghai-Tibet plateau of China.</title>
        <authorList>
            <person name="Tian Z."/>
        </authorList>
    </citation>
    <scope>NUCLEOTIDE SEQUENCE [LARGE SCALE GENOMIC DNA]</scope>
    <source>
        <strain evidence="5 6">JCM 19765</strain>
    </source>
</reference>
<name>A0A6N7ELF1_9MICO</name>
<keyword evidence="2" id="KW-0012">Acyltransferase</keyword>
<evidence type="ECO:0000313" key="6">
    <source>
        <dbReference type="Proteomes" id="UP000437709"/>
    </source>
</evidence>
<comment type="caution">
    <text evidence="5">The sequence shown here is derived from an EMBL/GenBank/DDBJ whole genome shotgun (WGS) entry which is preliminary data.</text>
</comment>
<proteinExistence type="predicted"/>
<dbReference type="InterPro" id="IPR000182">
    <property type="entry name" value="GNAT_dom"/>
</dbReference>
<dbReference type="EMBL" id="WHPC01000023">
    <property type="protein sequence ID" value="MPV36966.1"/>
    <property type="molecule type" value="Genomic_DNA"/>
</dbReference>
<evidence type="ECO:0000256" key="2">
    <source>
        <dbReference type="ARBA" id="ARBA00023315"/>
    </source>
</evidence>
<evidence type="ECO:0000313" key="5">
    <source>
        <dbReference type="EMBL" id="MPV36966.1"/>
    </source>
</evidence>
<dbReference type="PANTHER" id="PTHR43877">
    <property type="entry name" value="AMINOALKYLPHOSPHONATE N-ACETYLTRANSFERASE-RELATED-RELATED"/>
    <property type="match status" value="1"/>
</dbReference>
<keyword evidence="6" id="KW-1185">Reference proteome</keyword>
<dbReference type="PROSITE" id="PS51186">
    <property type="entry name" value="GNAT"/>
    <property type="match status" value="1"/>
</dbReference>
<feature type="compositionally biased region" description="Basic and acidic residues" evidence="3">
    <location>
        <begin position="152"/>
        <end position="161"/>
    </location>
</feature>
<dbReference type="InterPro" id="IPR050832">
    <property type="entry name" value="Bact_Acetyltransf"/>
</dbReference>
<evidence type="ECO:0000256" key="3">
    <source>
        <dbReference type="SAM" id="MobiDB-lite"/>
    </source>
</evidence>
<dbReference type="Gene3D" id="3.40.630.30">
    <property type="match status" value="1"/>
</dbReference>
<feature type="domain" description="N-acetyltransferase" evidence="4">
    <location>
        <begin position="3"/>
        <end position="161"/>
    </location>
</feature>
<accession>A0A6N7ELF1</accession>
<dbReference type="Pfam" id="PF00583">
    <property type="entry name" value="Acetyltransf_1"/>
    <property type="match status" value="1"/>
</dbReference>
<organism evidence="5 6">
    <name type="scientific">Georgenia subflava</name>
    <dbReference type="NCBI Taxonomy" id="1622177"/>
    <lineage>
        <taxon>Bacteria</taxon>
        <taxon>Bacillati</taxon>
        <taxon>Actinomycetota</taxon>
        <taxon>Actinomycetes</taxon>
        <taxon>Micrococcales</taxon>
        <taxon>Bogoriellaceae</taxon>
        <taxon>Georgenia</taxon>
    </lineage>
</organism>
<gene>
    <name evidence="5" type="ORF">GB881_07845</name>
</gene>
<dbReference type="GO" id="GO:0016747">
    <property type="term" value="F:acyltransferase activity, transferring groups other than amino-acyl groups"/>
    <property type="evidence" value="ECO:0007669"/>
    <property type="project" value="InterPro"/>
</dbReference>
<dbReference type="InterPro" id="IPR016181">
    <property type="entry name" value="Acyl_CoA_acyltransferase"/>
</dbReference>